<dbReference type="InterPro" id="IPR046449">
    <property type="entry name" value="DEGP_PDZ_sf"/>
</dbReference>
<dbReference type="PANTHER" id="PTHR45980:SF7">
    <property type="entry name" value="PROTEASE DO-LIKE 11, MITOCHONDRIAL-RELATED"/>
    <property type="match status" value="1"/>
</dbReference>
<evidence type="ECO:0000256" key="3">
    <source>
        <dbReference type="ARBA" id="ARBA00022825"/>
    </source>
</evidence>
<dbReference type="InterPro" id="IPR041517">
    <property type="entry name" value="DEGP_PDZ"/>
</dbReference>
<dbReference type="Gene3D" id="2.30.42.10">
    <property type="match status" value="1"/>
</dbReference>
<proteinExistence type="predicted"/>
<reference evidence="7" key="1">
    <citation type="journal article" date="2013" name="Nat. Genet.">
        <title>The Capsella rubella genome and the genomic consequences of rapid mating system evolution.</title>
        <authorList>
            <person name="Slotte T."/>
            <person name="Hazzouri K.M."/>
            <person name="Agren J.A."/>
            <person name="Koenig D."/>
            <person name="Maumus F."/>
            <person name="Guo Y.L."/>
            <person name="Steige K."/>
            <person name="Platts A.E."/>
            <person name="Escobar J.S."/>
            <person name="Newman L.K."/>
            <person name="Wang W."/>
            <person name="Mandakova T."/>
            <person name="Vello E."/>
            <person name="Smith L.M."/>
            <person name="Henz S.R."/>
            <person name="Steffen J."/>
            <person name="Takuno S."/>
            <person name="Brandvain Y."/>
            <person name="Coop G."/>
            <person name="Andolfatto P."/>
            <person name="Hu T.T."/>
            <person name="Blanchette M."/>
            <person name="Clark R.M."/>
            <person name="Quesneville H."/>
            <person name="Nordborg M."/>
            <person name="Gaut B.S."/>
            <person name="Lysak M.A."/>
            <person name="Jenkins J."/>
            <person name="Grimwood J."/>
            <person name="Chapman J."/>
            <person name="Prochnik S."/>
            <person name="Shu S."/>
            <person name="Rokhsar D."/>
            <person name="Schmutz J."/>
            <person name="Weigel D."/>
            <person name="Wright S.I."/>
        </authorList>
    </citation>
    <scope>NUCLEOTIDE SEQUENCE [LARGE SCALE GENOMIC DNA]</scope>
    <source>
        <strain evidence="7">cv. Monte Gargano</strain>
    </source>
</reference>
<accession>R0FHX0</accession>
<evidence type="ECO:0000313" key="6">
    <source>
        <dbReference type="EMBL" id="EOA21957.1"/>
    </source>
</evidence>
<protein>
    <recommendedName>
        <fullName evidence="8">Protease Do-like PDZ domain-containing protein</fullName>
    </recommendedName>
</protein>
<evidence type="ECO:0000259" key="4">
    <source>
        <dbReference type="Pfam" id="PF13180"/>
    </source>
</evidence>
<evidence type="ECO:0000256" key="2">
    <source>
        <dbReference type="ARBA" id="ARBA00022801"/>
    </source>
</evidence>
<evidence type="ECO:0000256" key="1">
    <source>
        <dbReference type="ARBA" id="ARBA00022670"/>
    </source>
</evidence>
<dbReference type="InterPro" id="IPR009003">
    <property type="entry name" value="Peptidase_S1_PA"/>
</dbReference>
<dbReference type="eggNOG" id="KOG1320">
    <property type="taxonomic scope" value="Eukaryota"/>
</dbReference>
<sequence>MFPQVSYGLTRTGDTICVTKGFVTEVCTEIYLRSSTKLLTIQIDGTINGGNSGGPVITGNKVLGVALQSCKSGKRIGTHGDVIPTPIIRHFIASSAEESSQNAIFGSLILSYQSLENDHIRDHFKMSPEMTGVLINKINSSSGAYKILRKNDIILAIDGVPIGLDGKVPFRNEERISFNHLISMKKPYEKILVKVLRKGKEHEYNISLKPVKPHISVQQYYNIPSYYIFGGFVFVPLTKLYIDDLSYMCGCVLHDQYEFTDEQHVIISQVMSHDINQGYSDLEDLQVKKVNGVKVKNLKHLCELIEGCCRKNLRLDLEDDKVIVLNYKSAKKATFEILERHNIKSAWAIE</sequence>
<dbReference type="STRING" id="81985.R0FHX0"/>
<feature type="domain" description="PDZ" evidence="4">
    <location>
        <begin position="126"/>
        <end position="208"/>
    </location>
</feature>
<keyword evidence="1" id="KW-0645">Protease</keyword>
<evidence type="ECO:0000313" key="7">
    <source>
        <dbReference type="Proteomes" id="UP000029121"/>
    </source>
</evidence>
<dbReference type="Proteomes" id="UP000029121">
    <property type="component" value="Unassembled WGS sequence"/>
</dbReference>
<dbReference type="EMBL" id="KB870810">
    <property type="protein sequence ID" value="EOA21957.1"/>
    <property type="molecule type" value="Genomic_DNA"/>
</dbReference>
<dbReference type="Pfam" id="PF17815">
    <property type="entry name" value="PDZ_3"/>
    <property type="match status" value="1"/>
</dbReference>
<keyword evidence="3" id="KW-0720">Serine protease</keyword>
<organism evidence="6 7">
    <name type="scientific">Capsella rubella</name>
    <dbReference type="NCBI Taxonomy" id="81985"/>
    <lineage>
        <taxon>Eukaryota</taxon>
        <taxon>Viridiplantae</taxon>
        <taxon>Streptophyta</taxon>
        <taxon>Embryophyta</taxon>
        <taxon>Tracheophyta</taxon>
        <taxon>Spermatophyta</taxon>
        <taxon>Magnoliopsida</taxon>
        <taxon>eudicotyledons</taxon>
        <taxon>Gunneridae</taxon>
        <taxon>Pentapetalae</taxon>
        <taxon>rosids</taxon>
        <taxon>malvids</taxon>
        <taxon>Brassicales</taxon>
        <taxon>Brassicaceae</taxon>
        <taxon>Camelineae</taxon>
        <taxon>Capsella</taxon>
    </lineage>
</organism>
<gene>
    <name evidence="6" type="ORF">CARUB_v10002456mg</name>
</gene>
<evidence type="ECO:0000259" key="5">
    <source>
        <dbReference type="Pfam" id="PF17815"/>
    </source>
</evidence>
<dbReference type="InterPro" id="IPR036034">
    <property type="entry name" value="PDZ_sf"/>
</dbReference>
<dbReference type="Pfam" id="PF13180">
    <property type="entry name" value="PDZ_2"/>
    <property type="match status" value="1"/>
</dbReference>
<dbReference type="SUPFAM" id="SSF50494">
    <property type="entry name" value="Trypsin-like serine proteases"/>
    <property type="match status" value="1"/>
</dbReference>
<keyword evidence="2" id="KW-0378">Hydrolase</keyword>
<dbReference type="Gene3D" id="2.40.10.10">
    <property type="entry name" value="Trypsin-like serine proteases"/>
    <property type="match status" value="1"/>
</dbReference>
<feature type="domain" description="Protease Do-like PDZ" evidence="5">
    <location>
        <begin position="217"/>
        <end position="346"/>
    </location>
</feature>
<dbReference type="InterPro" id="IPR043504">
    <property type="entry name" value="Peptidase_S1_PA_chymotrypsin"/>
</dbReference>
<keyword evidence="7" id="KW-1185">Reference proteome</keyword>
<dbReference type="SUPFAM" id="SSF50156">
    <property type="entry name" value="PDZ domain-like"/>
    <property type="match status" value="1"/>
</dbReference>
<dbReference type="AlphaFoldDB" id="R0FHX0"/>
<name>R0FHX0_9BRAS</name>
<dbReference type="PANTHER" id="PTHR45980">
    <property type="match status" value="1"/>
</dbReference>
<dbReference type="InterPro" id="IPR001478">
    <property type="entry name" value="PDZ"/>
</dbReference>
<evidence type="ECO:0008006" key="8">
    <source>
        <dbReference type="Google" id="ProtNLM"/>
    </source>
</evidence>
<dbReference type="GO" id="GO:0006508">
    <property type="term" value="P:proteolysis"/>
    <property type="evidence" value="ECO:0007669"/>
    <property type="project" value="UniProtKB-KW"/>
</dbReference>
<dbReference type="Gene3D" id="3.20.190.20">
    <property type="match status" value="1"/>
</dbReference>
<dbReference type="GO" id="GO:0004252">
    <property type="term" value="F:serine-type endopeptidase activity"/>
    <property type="evidence" value="ECO:0007669"/>
    <property type="project" value="TreeGrafter"/>
</dbReference>